<evidence type="ECO:0000313" key="2">
    <source>
        <dbReference type="EMBL" id="KXZ55828.1"/>
    </source>
</evidence>
<sequence length="610" mass="62729">MEAKKALGVAGRSVTTADNFMRSAGLCTLPDAAPFAGGAVPGASLFPTTSICNAGGGVEAYNISGPGGSVAGRAFLFIGYNGRLYITLTLNCNFLASTGADLAGNMVSVAVFSAANALNRPQYINVLYAPGLYSCYTLSVDLRSVCDPREGATFNPSPNAGSACLCAPGTSLPGCTGNPVNLFTPDTPLYVDVRVRLADYGNAGDTCTWGVLNNYTLSRPDGQQGPAQAPIFSVPPTVNVTSGPNCQLNDPPTTGAKVIIVLSTTTQALTFYNAYATPVRADTIVRVLSLPCNRSSVIFAAPGLAEPRVFDQRNVPALVCTTAPPPPAAAGRRRALQQTATDGADGSTPSPSPPLGLYDGVFERSVVMSVDTILPFPLTAEHCAALAALASLSVLPDVALESGPSCSLNDPPTTGAKVVLVLATQEQAMNFFGSYAISSRANTIARVLSLPCNRSSIIFAAPGLAEPSTFDQRNVPALLCAGGAAAAGLTAAEARRLIEGESAPGLPLLALAPLGGSGGAWGAAASYAATAEAEVAAADGGQVLPRRSVIEVADALAGRLQLSWQWGEEPGVEVVPDGEEGELMVRVATEYAWPGHQHHQHHQGRQHTVL</sequence>
<protein>
    <submittedName>
        <fullName evidence="2">Uncharacterized protein</fullName>
    </submittedName>
</protein>
<accession>A0A150H1V6</accession>
<reference evidence="3" key="1">
    <citation type="journal article" date="2016" name="Nat. Commun.">
        <title>The Gonium pectorale genome demonstrates co-option of cell cycle regulation during the evolution of multicellularity.</title>
        <authorList>
            <person name="Hanschen E.R."/>
            <person name="Marriage T.N."/>
            <person name="Ferris P.J."/>
            <person name="Hamaji T."/>
            <person name="Toyoda A."/>
            <person name="Fujiyama A."/>
            <person name="Neme R."/>
            <person name="Noguchi H."/>
            <person name="Minakuchi Y."/>
            <person name="Suzuki M."/>
            <person name="Kawai-Toyooka H."/>
            <person name="Smith D.R."/>
            <person name="Sparks H."/>
            <person name="Anderson J."/>
            <person name="Bakaric R."/>
            <person name="Luria V."/>
            <person name="Karger A."/>
            <person name="Kirschner M.W."/>
            <person name="Durand P.M."/>
            <person name="Michod R.E."/>
            <person name="Nozaki H."/>
            <person name="Olson B.J."/>
        </authorList>
    </citation>
    <scope>NUCLEOTIDE SEQUENCE [LARGE SCALE GENOMIC DNA]</scope>
    <source>
        <strain evidence="3">NIES-2863</strain>
    </source>
</reference>
<dbReference type="OrthoDB" id="541339at2759"/>
<evidence type="ECO:0000256" key="1">
    <source>
        <dbReference type="SAM" id="MobiDB-lite"/>
    </source>
</evidence>
<organism evidence="2 3">
    <name type="scientific">Gonium pectorale</name>
    <name type="common">Green alga</name>
    <dbReference type="NCBI Taxonomy" id="33097"/>
    <lineage>
        <taxon>Eukaryota</taxon>
        <taxon>Viridiplantae</taxon>
        <taxon>Chlorophyta</taxon>
        <taxon>core chlorophytes</taxon>
        <taxon>Chlorophyceae</taxon>
        <taxon>CS clade</taxon>
        <taxon>Chlamydomonadales</taxon>
        <taxon>Volvocaceae</taxon>
        <taxon>Gonium</taxon>
    </lineage>
</organism>
<keyword evidence="3" id="KW-1185">Reference proteome</keyword>
<comment type="caution">
    <text evidence="2">The sequence shown here is derived from an EMBL/GenBank/DDBJ whole genome shotgun (WGS) entry which is preliminary data.</text>
</comment>
<evidence type="ECO:0000313" key="3">
    <source>
        <dbReference type="Proteomes" id="UP000075714"/>
    </source>
</evidence>
<dbReference type="STRING" id="33097.A0A150H1V6"/>
<proteinExistence type="predicted"/>
<name>A0A150H1V6_GONPE</name>
<dbReference type="EMBL" id="LSYV01000003">
    <property type="protein sequence ID" value="KXZ55828.1"/>
    <property type="molecule type" value="Genomic_DNA"/>
</dbReference>
<gene>
    <name evidence="2" type="ORF">GPECTOR_2g1379</name>
</gene>
<dbReference type="AlphaFoldDB" id="A0A150H1V6"/>
<feature type="region of interest" description="Disordered" evidence="1">
    <location>
        <begin position="323"/>
        <end position="354"/>
    </location>
</feature>
<dbReference type="Proteomes" id="UP000075714">
    <property type="component" value="Unassembled WGS sequence"/>
</dbReference>